<feature type="domain" description="Aminotransferase class V" evidence="1">
    <location>
        <begin position="4"/>
        <end position="297"/>
    </location>
</feature>
<dbReference type="Gene3D" id="3.90.1150.10">
    <property type="entry name" value="Aspartate Aminotransferase, domain 1"/>
    <property type="match status" value="1"/>
</dbReference>
<dbReference type="Pfam" id="PF00266">
    <property type="entry name" value="Aminotran_5"/>
    <property type="match status" value="1"/>
</dbReference>
<reference evidence="2" key="1">
    <citation type="journal article" date="2015" name="Nature">
        <title>Complex archaea that bridge the gap between prokaryotes and eukaryotes.</title>
        <authorList>
            <person name="Spang A."/>
            <person name="Saw J.H."/>
            <person name="Jorgensen S.L."/>
            <person name="Zaremba-Niedzwiedzka K."/>
            <person name="Martijn J."/>
            <person name="Lind A.E."/>
            <person name="van Eijk R."/>
            <person name="Schleper C."/>
            <person name="Guy L."/>
            <person name="Ettema T.J."/>
        </authorList>
    </citation>
    <scope>NUCLEOTIDE SEQUENCE</scope>
</reference>
<sequence>MNTSSCMNVVAQLLKNGDIIYPEGEFPSSIHIFKKLGFNCKKLYESNFQYPIRDLEKIINQRIKIIIHSHIQYLTGFRQDLELLGELCKQHEIINIINATQSFGAFPIDVKNSNINILVASALKWACCGYGIGILFVSEKIIEECDLPFSSWLSVKDAFSMDNDNINVIRQVKFMDSLGGTPHFPALFTLIGGFNLIEKIGDGDLRRGILRINNRILELTSEFIAKIKELNYKIITPLEKKNRSGIITLEHDKAETIFKELLKNGIYISLRNYPKSTKKTLLRFSFNYYNNLADIEKCVSILNLYKSTQRRKYYCQN</sequence>
<dbReference type="PANTHER" id="PTHR43586">
    <property type="entry name" value="CYSTEINE DESULFURASE"/>
    <property type="match status" value="1"/>
</dbReference>
<dbReference type="InterPro" id="IPR015422">
    <property type="entry name" value="PyrdxlP-dep_Trfase_small"/>
</dbReference>
<protein>
    <recommendedName>
        <fullName evidence="1">Aminotransferase class V domain-containing protein</fullName>
    </recommendedName>
</protein>
<comment type="caution">
    <text evidence="2">The sequence shown here is derived from an EMBL/GenBank/DDBJ whole genome shotgun (WGS) entry which is preliminary data.</text>
</comment>
<evidence type="ECO:0000313" key="2">
    <source>
        <dbReference type="EMBL" id="KKN60351.1"/>
    </source>
</evidence>
<dbReference type="EMBL" id="LAZR01000698">
    <property type="protein sequence ID" value="KKN60351.1"/>
    <property type="molecule type" value="Genomic_DNA"/>
</dbReference>
<dbReference type="InterPro" id="IPR015424">
    <property type="entry name" value="PyrdxlP-dep_Trfase"/>
</dbReference>
<dbReference type="PANTHER" id="PTHR43586:SF15">
    <property type="entry name" value="BLR3095 PROTEIN"/>
    <property type="match status" value="1"/>
</dbReference>
<evidence type="ECO:0000259" key="1">
    <source>
        <dbReference type="Pfam" id="PF00266"/>
    </source>
</evidence>
<dbReference type="SUPFAM" id="SSF53383">
    <property type="entry name" value="PLP-dependent transferases"/>
    <property type="match status" value="1"/>
</dbReference>
<dbReference type="Gene3D" id="3.40.640.10">
    <property type="entry name" value="Type I PLP-dependent aspartate aminotransferase-like (Major domain)"/>
    <property type="match status" value="1"/>
</dbReference>
<dbReference type="InterPro" id="IPR000192">
    <property type="entry name" value="Aminotrans_V_dom"/>
</dbReference>
<name>A0A0F9UGJ3_9ZZZZ</name>
<proteinExistence type="predicted"/>
<dbReference type="AlphaFoldDB" id="A0A0F9UGJ3"/>
<gene>
    <name evidence="2" type="ORF">LCGC14_0532650</name>
</gene>
<accession>A0A0F9UGJ3</accession>
<dbReference type="InterPro" id="IPR015421">
    <property type="entry name" value="PyrdxlP-dep_Trfase_major"/>
</dbReference>
<organism evidence="2">
    <name type="scientific">marine sediment metagenome</name>
    <dbReference type="NCBI Taxonomy" id="412755"/>
    <lineage>
        <taxon>unclassified sequences</taxon>
        <taxon>metagenomes</taxon>
        <taxon>ecological metagenomes</taxon>
    </lineage>
</organism>